<reference evidence="1 2" key="1">
    <citation type="submission" date="2013-10" db="EMBL/GenBank/DDBJ databases">
        <title>Draft genomes and the virulence plasmids of Sd1617 vaccine constructs: WRSd3 and WRSd5.</title>
        <authorList>
            <person name="Aksomboon Vongsawan A."/>
            <person name="Venkatesan M.M."/>
            <person name="Vaisvil B."/>
            <person name="Emel G."/>
            <person name="Kepatral V."/>
            <person name="Sethabutr O."/>
            <person name="Serichantalergs O."/>
            <person name="Mason C."/>
        </authorList>
    </citation>
    <scope>NUCLEOTIDE SEQUENCE [LARGE SCALE GENOMIC DNA]</scope>
    <source>
        <strain evidence="1 2">WRSd3</strain>
    </source>
</reference>
<dbReference type="InterPro" id="IPR012347">
    <property type="entry name" value="Ferritin-like"/>
</dbReference>
<protein>
    <submittedName>
        <fullName evidence="1">Uncharacterized protein</fullName>
    </submittedName>
</protein>
<comment type="caution">
    <text evidence="1">The sequence shown here is derived from an EMBL/GenBank/DDBJ whole genome shotgun (WGS) entry which is preliminary data.</text>
</comment>
<dbReference type="RefSeq" id="WP_001143998.1">
    <property type="nucleotide sequence ID" value="NZ_AXUT01000332.1"/>
</dbReference>
<dbReference type="AlphaFoldDB" id="A0A090NDJ4"/>
<name>A0A090NDJ4_SHIDY</name>
<accession>A0A090NDJ4</accession>
<gene>
    <name evidence="1" type="ORF">WRSd3_03502</name>
</gene>
<dbReference type="Gene3D" id="1.20.1260.10">
    <property type="match status" value="1"/>
</dbReference>
<evidence type="ECO:0000313" key="2">
    <source>
        <dbReference type="Proteomes" id="UP000017944"/>
    </source>
</evidence>
<dbReference type="InterPro" id="IPR010287">
    <property type="entry name" value="DUF892_YciF-like"/>
</dbReference>
<dbReference type="SUPFAM" id="SSF47240">
    <property type="entry name" value="Ferritin-like"/>
    <property type="match status" value="1"/>
</dbReference>
<dbReference type="EMBL" id="AXUT01000332">
    <property type="protein sequence ID" value="ESU77649.1"/>
    <property type="molecule type" value="Genomic_DNA"/>
</dbReference>
<dbReference type="InterPro" id="IPR009078">
    <property type="entry name" value="Ferritin-like_SF"/>
</dbReference>
<dbReference type="PATRIC" id="fig|1401327.3.peg.3239"/>
<dbReference type="Proteomes" id="UP000017944">
    <property type="component" value="Unassembled WGS sequence"/>
</dbReference>
<dbReference type="Pfam" id="PF05974">
    <property type="entry name" value="DUF892"/>
    <property type="match status" value="1"/>
</dbReference>
<sequence length="169" mass="19059">MPVHLKHYHDWLRDAHAMEKQAESMLESMASRIDNYPELRARIEQHLSETKNQIVQLETILDRNDISRSVIKDSMSKMAALGQSIGGIFPSDEIVKGSISGYVFEQFEIACYTSLLAAAKNAGDTASIPIIEAILNEEKQMADWLIQHIPQTTEKFLIRSETDGVEAKK</sequence>
<evidence type="ECO:0000313" key="1">
    <source>
        <dbReference type="EMBL" id="ESU77649.1"/>
    </source>
</evidence>
<proteinExistence type="predicted"/>
<organism evidence="1 2">
    <name type="scientific">Shigella dysenteriae WRSd3</name>
    <dbReference type="NCBI Taxonomy" id="1401327"/>
    <lineage>
        <taxon>Bacteria</taxon>
        <taxon>Pseudomonadati</taxon>
        <taxon>Pseudomonadota</taxon>
        <taxon>Gammaproteobacteria</taxon>
        <taxon>Enterobacterales</taxon>
        <taxon>Enterobacteriaceae</taxon>
        <taxon>Shigella</taxon>
    </lineage>
</organism>